<name>A0A7X5SBZ1_XANPE</name>
<evidence type="ECO:0000313" key="5">
    <source>
        <dbReference type="EMBL" id="NEL80255.1"/>
    </source>
</evidence>
<dbReference type="GO" id="GO:0070189">
    <property type="term" value="P:kynurenine metabolic process"/>
    <property type="evidence" value="ECO:0007669"/>
    <property type="project" value="TreeGrafter"/>
</dbReference>
<accession>A0A7X5SBZ1</accession>
<dbReference type="GO" id="GO:0004502">
    <property type="term" value="F:kynurenine 3-monooxygenase activity"/>
    <property type="evidence" value="ECO:0007669"/>
    <property type="project" value="TreeGrafter"/>
</dbReference>
<keyword evidence="2" id="KW-0285">Flavoprotein</keyword>
<keyword evidence="4" id="KW-0560">Oxidoreductase</keyword>
<reference evidence="5 6" key="1">
    <citation type="submission" date="2019-11" db="EMBL/GenBank/DDBJ databases">
        <title>Genome-resolved metagenomics to study the prevalence of co-infection and intraspecific heterogeneity among plant pathogen metapopulations.</title>
        <authorList>
            <person name="Newberry E."/>
            <person name="Bhandari R."/>
            <person name="Kemble J."/>
            <person name="Sikora E."/>
            <person name="Potnis N."/>
        </authorList>
    </citation>
    <scope>NUCLEOTIDE SEQUENCE [LARGE SCALE GENOMIC DNA]</scope>
    <source>
        <strain evidence="5">Xp_Tom_Tuscaloosa_18b</strain>
    </source>
</reference>
<feature type="non-terminal residue" evidence="5">
    <location>
        <position position="122"/>
    </location>
</feature>
<dbReference type="Proteomes" id="UP000471082">
    <property type="component" value="Unassembled WGS sequence"/>
</dbReference>
<evidence type="ECO:0000256" key="3">
    <source>
        <dbReference type="ARBA" id="ARBA00022827"/>
    </source>
</evidence>
<dbReference type="Gene3D" id="3.50.50.60">
    <property type="entry name" value="FAD/NAD(P)-binding domain"/>
    <property type="match status" value="1"/>
</dbReference>
<dbReference type="SUPFAM" id="SSF51905">
    <property type="entry name" value="FAD/NAD(P)-binding domain"/>
    <property type="match status" value="1"/>
</dbReference>
<organism evidence="5 6">
    <name type="scientific">Xanthomonas perforans</name>
    <dbReference type="NCBI Taxonomy" id="442694"/>
    <lineage>
        <taxon>Bacteria</taxon>
        <taxon>Pseudomonadati</taxon>
        <taxon>Pseudomonadota</taxon>
        <taxon>Gammaproteobacteria</taxon>
        <taxon>Lysobacterales</taxon>
        <taxon>Lysobacteraceae</taxon>
        <taxon>Xanthomonas</taxon>
    </lineage>
</organism>
<evidence type="ECO:0000313" key="6">
    <source>
        <dbReference type="Proteomes" id="UP000471082"/>
    </source>
</evidence>
<evidence type="ECO:0000256" key="1">
    <source>
        <dbReference type="ARBA" id="ARBA00001974"/>
    </source>
</evidence>
<dbReference type="InterPro" id="IPR036188">
    <property type="entry name" value="FAD/NAD-bd_sf"/>
</dbReference>
<dbReference type="EMBL" id="JAAGYU010001392">
    <property type="protein sequence ID" value="NEL80255.1"/>
    <property type="molecule type" value="Genomic_DNA"/>
</dbReference>
<protein>
    <submittedName>
        <fullName evidence="5">NAD(P)-binding protein</fullName>
    </submittedName>
</protein>
<gene>
    <name evidence="5" type="ORF">G3W61_28890</name>
</gene>
<sequence length="122" mass="13375">MSAVSPRSLTLIGAGLAGCLLAILLSRRGWQVTVYERRGDPRIKGYESGRSINLALAERGRHALRQAGAEDAVMAKAVMMRGRMVHPLIGEPQLQRYGRDDSEVIWSIHRAALNVALLDLAE</sequence>
<dbReference type="PANTHER" id="PTHR46028">
    <property type="entry name" value="KYNURENINE 3-MONOOXYGENASE"/>
    <property type="match status" value="1"/>
</dbReference>
<proteinExistence type="predicted"/>
<evidence type="ECO:0000256" key="2">
    <source>
        <dbReference type="ARBA" id="ARBA00022630"/>
    </source>
</evidence>
<evidence type="ECO:0000256" key="4">
    <source>
        <dbReference type="ARBA" id="ARBA00023002"/>
    </source>
</evidence>
<dbReference type="AlphaFoldDB" id="A0A7X5SBZ1"/>
<dbReference type="PANTHER" id="PTHR46028:SF2">
    <property type="entry name" value="KYNURENINE 3-MONOOXYGENASE"/>
    <property type="match status" value="1"/>
</dbReference>
<dbReference type="Pfam" id="PF13450">
    <property type="entry name" value="NAD_binding_8"/>
    <property type="match status" value="1"/>
</dbReference>
<comment type="caution">
    <text evidence="5">The sequence shown here is derived from an EMBL/GenBank/DDBJ whole genome shotgun (WGS) entry which is preliminary data.</text>
</comment>
<dbReference type="PROSITE" id="PS51257">
    <property type="entry name" value="PROKAR_LIPOPROTEIN"/>
    <property type="match status" value="1"/>
</dbReference>
<keyword evidence="3" id="KW-0274">FAD</keyword>
<comment type="cofactor">
    <cofactor evidence="1">
        <name>FAD</name>
        <dbReference type="ChEBI" id="CHEBI:57692"/>
    </cofactor>
</comment>